<evidence type="ECO:0000313" key="2">
    <source>
        <dbReference type="Proteomes" id="UP001054889"/>
    </source>
</evidence>
<dbReference type="PANTHER" id="PTHR35166:SF15">
    <property type="entry name" value="OS05G0193700 PROTEIN"/>
    <property type="match status" value="1"/>
</dbReference>
<dbReference type="Proteomes" id="UP001054889">
    <property type="component" value="Unassembled WGS sequence"/>
</dbReference>
<evidence type="ECO:0000313" key="1">
    <source>
        <dbReference type="EMBL" id="GJN04828.1"/>
    </source>
</evidence>
<reference evidence="1" key="2">
    <citation type="submission" date="2021-12" db="EMBL/GenBank/DDBJ databases">
        <title>Resequencing data analysis of finger millet.</title>
        <authorList>
            <person name="Hatakeyama M."/>
            <person name="Aluri S."/>
            <person name="Balachadran M.T."/>
            <person name="Sivarajan S.R."/>
            <person name="Poveda L."/>
            <person name="Shimizu-Inatsugi R."/>
            <person name="Schlapbach R."/>
            <person name="Sreeman S.M."/>
            <person name="Shimizu K.K."/>
        </authorList>
    </citation>
    <scope>NUCLEOTIDE SEQUENCE</scope>
</reference>
<sequence length="329" mass="37462">MTTRLPPVEFMRFLSRDPCSFAPYNADALRGLVREARPDATDAALRFVAESLNEEMKEQFSVFQIWAMEEHAAKGYVEVPDWFLEETEEARRRLGDHIDVHLPERHFTTVFEDDGITDEKLVFAFKQKDETVDESTTSSAAGSIVMSFSAEIEPELRSGFRELLSECYESARAKEKKLPAALRDVGHGGPAQRRLVQQVRPNVREEVLRVVVDAFNEEMREQFDAFQIWVLGEKSGKGYVEVPEWFIEETEEARKRQGDHIDVHLPERHFTTVVESDGTEKLVFAFKKKKADYDCQSKKGGIVMSFSADLEPELKPAAFGALLPDCFGS</sequence>
<dbReference type="EMBL" id="BQKI01000011">
    <property type="protein sequence ID" value="GJN04828.1"/>
    <property type="molecule type" value="Genomic_DNA"/>
</dbReference>
<proteinExistence type="predicted"/>
<protein>
    <submittedName>
        <fullName evidence="1">Uncharacterized protein</fullName>
    </submittedName>
</protein>
<dbReference type="PANTHER" id="PTHR35166">
    <property type="entry name" value="OS05G0193700 PROTEIN-RELATED"/>
    <property type="match status" value="1"/>
</dbReference>
<gene>
    <name evidence="1" type="primary">ga22403</name>
    <name evidence="1" type="ORF">PR202_ga22403</name>
</gene>
<accession>A0AAV5D1M1</accession>
<reference evidence="1" key="1">
    <citation type="journal article" date="2018" name="DNA Res.">
        <title>Multiple hybrid de novo genome assembly of finger millet, an orphan allotetraploid crop.</title>
        <authorList>
            <person name="Hatakeyama M."/>
            <person name="Aluri S."/>
            <person name="Balachadran M.T."/>
            <person name="Sivarajan S.R."/>
            <person name="Patrignani A."/>
            <person name="Gruter S."/>
            <person name="Poveda L."/>
            <person name="Shimizu-Inatsugi R."/>
            <person name="Baeten J."/>
            <person name="Francoijs K.J."/>
            <person name="Nataraja K.N."/>
            <person name="Reddy Y.A.N."/>
            <person name="Phadnis S."/>
            <person name="Ravikumar R.L."/>
            <person name="Schlapbach R."/>
            <person name="Sreeman S.M."/>
            <person name="Shimizu K.K."/>
        </authorList>
    </citation>
    <scope>NUCLEOTIDE SEQUENCE</scope>
</reference>
<organism evidence="1 2">
    <name type="scientific">Eleusine coracana subsp. coracana</name>
    <dbReference type="NCBI Taxonomy" id="191504"/>
    <lineage>
        <taxon>Eukaryota</taxon>
        <taxon>Viridiplantae</taxon>
        <taxon>Streptophyta</taxon>
        <taxon>Embryophyta</taxon>
        <taxon>Tracheophyta</taxon>
        <taxon>Spermatophyta</taxon>
        <taxon>Magnoliopsida</taxon>
        <taxon>Liliopsida</taxon>
        <taxon>Poales</taxon>
        <taxon>Poaceae</taxon>
        <taxon>PACMAD clade</taxon>
        <taxon>Chloridoideae</taxon>
        <taxon>Cynodonteae</taxon>
        <taxon>Eleusininae</taxon>
        <taxon>Eleusine</taxon>
    </lineage>
</organism>
<keyword evidence="2" id="KW-1185">Reference proteome</keyword>
<comment type="caution">
    <text evidence="1">The sequence shown here is derived from an EMBL/GenBank/DDBJ whole genome shotgun (WGS) entry which is preliminary data.</text>
</comment>
<dbReference type="AlphaFoldDB" id="A0AAV5D1M1"/>
<name>A0AAV5D1M1_ELECO</name>